<dbReference type="SUPFAM" id="SSF52540">
    <property type="entry name" value="P-loop containing nucleoside triphosphate hydrolases"/>
    <property type="match status" value="1"/>
</dbReference>
<feature type="compositionally biased region" description="Basic and acidic residues" evidence="6">
    <location>
        <begin position="622"/>
        <end position="634"/>
    </location>
</feature>
<evidence type="ECO:0000256" key="7">
    <source>
        <dbReference type="SAM" id="Phobius"/>
    </source>
</evidence>
<evidence type="ECO:0000256" key="2">
    <source>
        <dbReference type="ARBA" id="ARBA00022475"/>
    </source>
</evidence>
<evidence type="ECO:0000256" key="4">
    <source>
        <dbReference type="ARBA" id="ARBA00022989"/>
    </source>
</evidence>
<evidence type="ECO:0000313" key="10">
    <source>
        <dbReference type="Proteomes" id="UP000481643"/>
    </source>
</evidence>
<dbReference type="InterPro" id="IPR019476">
    <property type="entry name" value="T4SS_TraD_DNA-bd"/>
</dbReference>
<feature type="region of interest" description="Disordered" evidence="6">
    <location>
        <begin position="587"/>
        <end position="653"/>
    </location>
</feature>
<feature type="compositionally biased region" description="Basic and acidic residues" evidence="6">
    <location>
        <begin position="595"/>
        <end position="614"/>
    </location>
</feature>
<accession>A0A6L3Y591</accession>
<evidence type="ECO:0000259" key="8">
    <source>
        <dbReference type="Pfam" id="PF10412"/>
    </source>
</evidence>
<evidence type="ECO:0000313" key="9">
    <source>
        <dbReference type="EMBL" id="KAB2676518.1"/>
    </source>
</evidence>
<dbReference type="InterPro" id="IPR027417">
    <property type="entry name" value="P-loop_NTPase"/>
</dbReference>
<dbReference type="PANTHER" id="PTHR37937">
    <property type="entry name" value="CONJUGATIVE TRANSFER: DNA TRANSPORT"/>
    <property type="match status" value="1"/>
</dbReference>
<evidence type="ECO:0000256" key="5">
    <source>
        <dbReference type="ARBA" id="ARBA00023136"/>
    </source>
</evidence>
<dbReference type="PANTHER" id="PTHR37937:SF1">
    <property type="entry name" value="CONJUGATIVE TRANSFER: DNA TRANSPORT"/>
    <property type="match status" value="1"/>
</dbReference>
<dbReference type="Gene3D" id="3.40.50.300">
    <property type="entry name" value="P-loop containing nucleotide triphosphate hydrolases"/>
    <property type="match status" value="2"/>
</dbReference>
<feature type="domain" description="Type IV secretion system coupling protein TraD DNA-binding" evidence="8">
    <location>
        <begin position="152"/>
        <end position="490"/>
    </location>
</feature>
<sequence length="653" mass="73990">MITKPHEPSPNFFLLCIAVVILIAPLFWYMRFVAPSWIGPNGQATGLSLSQAWDCALFWKASTCRMHLEQSGYPAVSQLSRNLLLIWTPILMAFAIAIWFVYEKWLRIRHQVIVSGMVVEKMDALLKAAAYEQKHNQYAKSPGIHMFNGWRYTLQRETNHTFILGAPGGGKTVTFRRMINSVVERGDKAIIFDEKGDYTSITPDSIRNGVEVSPILLAPQDERSAVWDIASDLVNSQDAVELAQRLIPDDGHPFFTASARAVLSGCAIKLMDVKPKEWTWLDLLNETRQDQETLLRIMLRYQRGSDIYLAADYKQVMSTLGQLETKMRLLEMLATAWPDYHGRERFFLRDWLVKKTDQRTVIVQHSGRYAELSDGWISALYAVAVSTVTDSNLLPDDPFRRIWFFLDEWGQLPAIKDFERFVTLGRSKGVCAVLGLQDLSQIAKNYGQEVLEVLIASVGTKIITRINLGPTAERMERDLGETTYYEYRRETQPTGGVKWQKETRRESPVVRSEFSSELGVDAKGVKAFVTGIGKSVYLVHFPFPDGKSAHRDSNKPAKWTYTFEPMGTFTNEADIDAYVKDVLKKSPPARAVPPKQEKQPVESIDKAGDQHDLSLEEAYEQAVKEAQNRAKVPADKVSAGNESEQVDLFGQYR</sequence>
<dbReference type="AlphaFoldDB" id="A0A6L3Y591"/>
<feature type="transmembrane region" description="Helical" evidence="7">
    <location>
        <begin position="84"/>
        <end position="102"/>
    </location>
</feature>
<evidence type="ECO:0000256" key="1">
    <source>
        <dbReference type="ARBA" id="ARBA00004651"/>
    </source>
</evidence>
<gene>
    <name evidence="9" type="ORF">F9L08_26355</name>
</gene>
<name>A0A6L3Y591_9HYPH</name>
<organism evidence="9 10">
    <name type="scientific">Brucella tritici</name>
    <dbReference type="NCBI Taxonomy" id="94626"/>
    <lineage>
        <taxon>Bacteria</taxon>
        <taxon>Pseudomonadati</taxon>
        <taxon>Pseudomonadota</taxon>
        <taxon>Alphaproteobacteria</taxon>
        <taxon>Hyphomicrobiales</taxon>
        <taxon>Brucellaceae</taxon>
        <taxon>Brucella/Ochrobactrum group</taxon>
        <taxon>Brucella</taxon>
    </lineage>
</organism>
<keyword evidence="9" id="KW-0238">DNA-binding</keyword>
<keyword evidence="4 7" id="KW-1133">Transmembrane helix</keyword>
<proteinExistence type="predicted"/>
<keyword evidence="3 7" id="KW-0812">Transmembrane</keyword>
<dbReference type="GO" id="GO:0005886">
    <property type="term" value="C:plasma membrane"/>
    <property type="evidence" value="ECO:0007669"/>
    <property type="project" value="UniProtKB-SubCell"/>
</dbReference>
<dbReference type="RefSeq" id="WP_151653972.1">
    <property type="nucleotide sequence ID" value="NZ_WBVX01000046.1"/>
</dbReference>
<dbReference type="Pfam" id="PF10412">
    <property type="entry name" value="TrwB_AAD_bind"/>
    <property type="match status" value="1"/>
</dbReference>
<dbReference type="InterPro" id="IPR051539">
    <property type="entry name" value="T4SS-coupling_protein"/>
</dbReference>
<comment type="subcellular location">
    <subcellularLocation>
        <location evidence="1">Cell membrane</location>
        <topology evidence="1">Multi-pass membrane protein</topology>
    </subcellularLocation>
</comment>
<dbReference type="CDD" id="cd01127">
    <property type="entry name" value="TrwB_TraG_TraD_VirD4"/>
    <property type="match status" value="1"/>
</dbReference>
<dbReference type="GO" id="GO:0003677">
    <property type="term" value="F:DNA binding"/>
    <property type="evidence" value="ECO:0007669"/>
    <property type="project" value="UniProtKB-KW"/>
</dbReference>
<protein>
    <submittedName>
        <fullName evidence="9">Type IV secretion system DNA-binding domain-containing protein</fullName>
    </submittedName>
</protein>
<evidence type="ECO:0000256" key="6">
    <source>
        <dbReference type="SAM" id="MobiDB-lite"/>
    </source>
</evidence>
<keyword evidence="5 7" id="KW-0472">Membrane</keyword>
<reference evidence="9 10" key="1">
    <citation type="submission" date="2019-09" db="EMBL/GenBank/DDBJ databases">
        <title>Taxonomic organization of the family Brucellaceae based on a phylogenomic approach.</title>
        <authorList>
            <person name="Leclercq S."/>
            <person name="Cloeckaert A."/>
            <person name="Zygmunt M.S."/>
        </authorList>
    </citation>
    <scope>NUCLEOTIDE SEQUENCE [LARGE SCALE GENOMIC DNA]</scope>
    <source>
        <strain evidence="9 10">WS1830</strain>
    </source>
</reference>
<comment type="caution">
    <text evidence="9">The sequence shown here is derived from an EMBL/GenBank/DDBJ whole genome shotgun (WGS) entry which is preliminary data.</text>
</comment>
<evidence type="ECO:0000256" key="3">
    <source>
        <dbReference type="ARBA" id="ARBA00022692"/>
    </source>
</evidence>
<keyword evidence="2" id="KW-1003">Cell membrane</keyword>
<dbReference type="Proteomes" id="UP000481643">
    <property type="component" value="Unassembled WGS sequence"/>
</dbReference>
<feature type="transmembrane region" description="Helical" evidence="7">
    <location>
        <begin position="12"/>
        <end position="30"/>
    </location>
</feature>
<dbReference type="EMBL" id="WBVX01000046">
    <property type="protein sequence ID" value="KAB2676518.1"/>
    <property type="molecule type" value="Genomic_DNA"/>
</dbReference>